<organism evidence="4 5">
    <name type="scientific">Candolleomyces eurysporus</name>
    <dbReference type="NCBI Taxonomy" id="2828524"/>
    <lineage>
        <taxon>Eukaryota</taxon>
        <taxon>Fungi</taxon>
        <taxon>Dikarya</taxon>
        <taxon>Basidiomycota</taxon>
        <taxon>Agaricomycotina</taxon>
        <taxon>Agaricomycetes</taxon>
        <taxon>Agaricomycetidae</taxon>
        <taxon>Agaricales</taxon>
        <taxon>Agaricineae</taxon>
        <taxon>Psathyrellaceae</taxon>
        <taxon>Candolleomyces</taxon>
    </lineage>
</organism>
<keyword evidence="3" id="KW-0812">Transmembrane</keyword>
<evidence type="ECO:0000256" key="3">
    <source>
        <dbReference type="SAM" id="Phobius"/>
    </source>
</evidence>
<dbReference type="OrthoDB" id="4179406at2759"/>
<feature type="compositionally biased region" description="Acidic residues" evidence="2">
    <location>
        <begin position="41"/>
        <end position="54"/>
    </location>
</feature>
<proteinExistence type="predicted"/>
<protein>
    <submittedName>
        <fullName evidence="4">Uncharacterized protein</fullName>
    </submittedName>
</protein>
<evidence type="ECO:0000313" key="5">
    <source>
        <dbReference type="Proteomes" id="UP001140091"/>
    </source>
</evidence>
<keyword evidence="1" id="KW-0175">Coiled coil</keyword>
<feature type="region of interest" description="Disordered" evidence="2">
    <location>
        <begin position="1"/>
        <end position="146"/>
    </location>
</feature>
<feature type="coiled-coil region" evidence="1">
    <location>
        <begin position="418"/>
        <end position="445"/>
    </location>
</feature>
<dbReference type="Proteomes" id="UP001140091">
    <property type="component" value="Unassembled WGS sequence"/>
</dbReference>
<sequence>MAHLHGSGSPATPPSPNLAPINHYDDVDDDGYVSLNRNGADEDQPDQWVDEEADTVPRLAANSNSRAVQPSGSLRRRRRRRRGSRALSARTRTSRATSYSPSRVTQDPSTSSPITEATTTGASRRQGQRAAPALAPEPAPPFPPPLPLEPSTTRMALHYMLTFVSPLFEYTVSIGRPSVRYLRYPLIIILLLFLVISLVIIFFIFLVASFLNGVSSALLSIFSPIHYGPGFSLTAMCKWVTYMTSLPTGSAYDPRKVMWAVYPGLVEIQSRRFEQLIDDILTSGTSGTSLSLHIKKAEMATADLVALVRLSKLPSKISLVKTLSDFERDARIAEESLHKLDSEVNGAIDSIMAMNNFAMQAIDSARANEPGAFAALMIWKPSEKTMDEVVKETFSDAMHYISKHLERLVEHGANCANLERLEQKLSTLRDIVAQENETLGEAKEKLLANLWTRLGGNRNDLRNLDRNLELLHGLTVYRESALAHVVAALQTVRTVDQELQGMRERVANFAGDKVAPDVHMNSIKNALKRLKEVRLRARRIAEETLRKALGLEENRRGLD</sequence>
<comment type="caution">
    <text evidence="4">The sequence shown here is derived from an EMBL/GenBank/DDBJ whole genome shotgun (WGS) entry which is preliminary data.</text>
</comment>
<feature type="compositionally biased region" description="Basic residues" evidence="2">
    <location>
        <begin position="74"/>
        <end position="84"/>
    </location>
</feature>
<feature type="transmembrane region" description="Helical" evidence="3">
    <location>
        <begin position="186"/>
        <end position="211"/>
    </location>
</feature>
<evidence type="ECO:0000313" key="4">
    <source>
        <dbReference type="EMBL" id="KAJ2921944.1"/>
    </source>
</evidence>
<gene>
    <name evidence="4" type="ORF">H1R20_g15150</name>
</gene>
<feature type="compositionally biased region" description="Low complexity" evidence="2">
    <location>
        <begin position="85"/>
        <end position="103"/>
    </location>
</feature>
<dbReference type="AlphaFoldDB" id="A0A9W8IWD1"/>
<feature type="compositionally biased region" description="Pro residues" evidence="2">
    <location>
        <begin position="135"/>
        <end position="146"/>
    </location>
</feature>
<dbReference type="EMBL" id="JANBPK010001532">
    <property type="protein sequence ID" value="KAJ2921944.1"/>
    <property type="molecule type" value="Genomic_DNA"/>
</dbReference>
<feature type="transmembrane region" description="Helical" evidence="3">
    <location>
        <begin position="156"/>
        <end position="174"/>
    </location>
</feature>
<name>A0A9W8IWD1_9AGAR</name>
<feature type="compositionally biased region" description="Polar residues" evidence="2">
    <location>
        <begin position="104"/>
        <end position="125"/>
    </location>
</feature>
<evidence type="ECO:0000256" key="2">
    <source>
        <dbReference type="SAM" id="MobiDB-lite"/>
    </source>
</evidence>
<keyword evidence="3" id="KW-0472">Membrane</keyword>
<feature type="non-terminal residue" evidence="4">
    <location>
        <position position="1"/>
    </location>
</feature>
<evidence type="ECO:0000256" key="1">
    <source>
        <dbReference type="SAM" id="Coils"/>
    </source>
</evidence>
<keyword evidence="5" id="KW-1185">Reference proteome</keyword>
<reference evidence="4" key="1">
    <citation type="submission" date="2022-06" db="EMBL/GenBank/DDBJ databases">
        <title>Genome Sequence of Candolleomyces eurysporus.</title>
        <authorList>
            <person name="Buettner E."/>
        </authorList>
    </citation>
    <scope>NUCLEOTIDE SEQUENCE</scope>
    <source>
        <strain evidence="4">VTCC 930004</strain>
    </source>
</reference>
<keyword evidence="3" id="KW-1133">Transmembrane helix</keyword>
<accession>A0A9W8IWD1</accession>